<dbReference type="InterPro" id="IPR035437">
    <property type="entry name" value="SNase_OB-fold_sf"/>
</dbReference>
<sequence>MIKNKGIGLKKTLMSWKNLEGREFKEQRIKYYNLHTGRFVKNKPGTYEDPVGLSKVRVVGTEDDLKRFIVSNKGKIGKLYGNIPFKSMIIDPFNTKALIEKVEAECPIPQQIPLGIKTTASDISDVTDAEIKHLGDFDFKNIFTKARVIRVMDGDTIEIATLISMSELAKERKGHSVGMMIRHPRFFLGYGSHKFLFKLTLRLYGIDTAEKNTRQGQVAKALLMEKLRRLNNFVWVHMISQKQEKFGRVLSILYEDCKKRKNLNEFLLEFSEETGYVVAKTYQGGKKSVFRDAPPPRTLRKKYPHIF</sequence>
<dbReference type="EMBL" id="MK500296">
    <property type="protein sequence ID" value="QBK84785.1"/>
    <property type="molecule type" value="Genomic_DNA"/>
</dbReference>
<proteinExistence type="predicted"/>
<evidence type="ECO:0000313" key="1">
    <source>
        <dbReference type="EMBL" id="QBK84785.1"/>
    </source>
</evidence>
<organism evidence="1">
    <name type="scientific">Pithovirus LCDPAC01</name>
    <dbReference type="NCBI Taxonomy" id="2506600"/>
    <lineage>
        <taxon>Viruses</taxon>
        <taxon>Pithoviruses</taxon>
    </lineage>
</organism>
<reference evidence="1" key="1">
    <citation type="journal article" date="2019" name="MBio">
        <title>Virus Genomes from Deep Sea Sediments Expand the Ocean Megavirome and Support Independent Origins of Viral Gigantism.</title>
        <authorList>
            <person name="Backstrom D."/>
            <person name="Yutin N."/>
            <person name="Jorgensen S.L."/>
            <person name="Dharamshi J."/>
            <person name="Homa F."/>
            <person name="Zaremba-Niedwiedzka K."/>
            <person name="Spang A."/>
            <person name="Wolf Y.I."/>
            <person name="Koonin E.V."/>
            <person name="Ettema T.J."/>
        </authorList>
    </citation>
    <scope>NUCLEOTIDE SEQUENCE</scope>
</reference>
<gene>
    <name evidence="1" type="ORF">LCDPAC01_02660</name>
</gene>
<dbReference type="Gene3D" id="2.40.50.90">
    <property type="match status" value="1"/>
</dbReference>
<dbReference type="SUPFAM" id="SSF50199">
    <property type="entry name" value="Staphylococcal nuclease"/>
    <property type="match status" value="1"/>
</dbReference>
<protein>
    <submittedName>
        <fullName evidence="1">Uncharacterized protein</fullName>
    </submittedName>
</protein>
<name>A0A4D5XEM3_9VIRU</name>
<accession>A0A4D5XEM3</accession>